<dbReference type="GO" id="GO:0005886">
    <property type="term" value="C:plasma membrane"/>
    <property type="evidence" value="ECO:0007669"/>
    <property type="project" value="UniProtKB-SubCell"/>
</dbReference>
<dbReference type="EMBL" id="LN609302">
    <property type="protein sequence ID" value="CEF55300.1"/>
    <property type="molecule type" value="Genomic_DNA"/>
</dbReference>
<gene>
    <name evidence="8" type="primary">fixL</name>
    <name evidence="8" type="ORF">AGA_1338</name>
    <name evidence="9" type="ORF">GOB80_02220</name>
</gene>
<keyword evidence="11" id="KW-1185">Reference proteome</keyword>
<protein>
    <submittedName>
        <fullName evidence="8">Adenylate cyclase</fullName>
        <ecNumber evidence="8">4.6.1.1</ecNumber>
    </submittedName>
    <submittedName>
        <fullName evidence="9">GAF domain-containing protein</fullName>
    </submittedName>
</protein>
<dbReference type="PANTHER" id="PTHR45655">
    <property type="entry name" value="GUANYLATE CYCLASE SOLUBLE SUBUNIT BETA-2"/>
    <property type="match status" value="1"/>
</dbReference>
<dbReference type="InterPro" id="IPR001054">
    <property type="entry name" value="A/G_cyclase"/>
</dbReference>
<feature type="domain" description="Guanylate cyclase" evidence="7">
    <location>
        <begin position="600"/>
        <end position="724"/>
    </location>
</feature>
<dbReference type="GO" id="GO:0008074">
    <property type="term" value="C:guanylate cyclase complex, soluble"/>
    <property type="evidence" value="ECO:0007669"/>
    <property type="project" value="TreeGrafter"/>
</dbReference>
<dbReference type="InterPro" id="IPR029151">
    <property type="entry name" value="Sensor-like_sf"/>
</dbReference>
<dbReference type="AlphaFoldDB" id="A0A0U5F763"/>
<name>A0A0U5F763_9PROT</name>
<proteinExistence type="predicted"/>
<dbReference type="PANTHER" id="PTHR45655:SF13">
    <property type="entry name" value="SOLUBLE GUANYLATE CYCLASE GCY-32-RELATED"/>
    <property type="match status" value="1"/>
</dbReference>
<reference evidence="8" key="1">
    <citation type="submission" date="2014-09" db="EMBL/GenBank/DDBJ databases">
        <authorList>
            <person name="Magalhaes I.L.F."/>
            <person name="Oliveira U."/>
            <person name="Santos F.R."/>
            <person name="Vidigal T.H.D.A."/>
            <person name="Brescovit A.D."/>
            <person name="Santos A.J."/>
        </authorList>
    </citation>
    <scope>NUCLEOTIDE SEQUENCE</scope>
    <source>
        <strain evidence="8">LMG 23848T</strain>
    </source>
</reference>
<sequence>MSSEEIIDPTVQHDASVRRVLLHMVLPFVLIIMTVGAIAWVGITSYRTTTEGVSVLTRELLEATQQYIGQEVGDYIAPSAAGNLIAGGMIEHAPPLVSDKVFYSYGSTMLQKIPQLQSFYLADDQGNFTLITRSSDKDVQDHVRLVTGADGKKVFQHTLYNAAGQQVGQHDVPANDYDPRTRPWYKNTEKKDGIQWTKPYLFPSDKQFVMTSSLRFRRDDGHEMVFATNISLNELSAFLDKIKIGKTGSAMIVDASGKVIAGRNLMQHAEAAGWDPDKMVLDPKVYPVFALGYDHYRVRGFGPKHVEWDGKTYIAMASALPRYSQGWILLIIAPENDFGSFAHQSSRQSLQFAGIVTVFSLLLGALYIRQMRKTEASNRRLAVQQAQVAQESGALQQVAVAPHLFDPTAEPLVITEQLAQVTGARRASLWRFLHDGAAMVCDDTYDRTQNTHSGGFEMGREELGKFFAAVEEGTPFFVSNAATDERTTRFERLVMREAGTHALAVYPVHGPHGALGMLALEEPVMLPHLLYFVELMASIAGTRFAAQSAIEAQQPPALEGKVANAVVPAEAPKSDNLLMRAEEMAAVTGASIYPSVAVLVVSFSDPVVEGDKETTTLIDLINQLATQVQSVAQEEHLFAVEVAGHRMICMAGCTTEPDPTALFRLANAALKMRETFMGALAAADLEPVFTMGMDYGPAFGGAVGQLPKVFNLWGQTVSLAELMAESAVDPGTIQVTERVYANLRDRYLFRSRGSFFVPHLGLGRAYTLAARR</sequence>
<dbReference type="Pfam" id="PF01590">
    <property type="entry name" value="GAF"/>
    <property type="match status" value="1"/>
</dbReference>
<keyword evidence="8" id="KW-0456">Lyase</keyword>
<evidence type="ECO:0000313" key="9">
    <source>
        <dbReference type="EMBL" id="NHO38511.1"/>
    </source>
</evidence>
<dbReference type="Gene3D" id="3.30.450.20">
    <property type="entry name" value="PAS domain"/>
    <property type="match status" value="1"/>
</dbReference>
<dbReference type="Gene3D" id="3.30.450.40">
    <property type="match status" value="1"/>
</dbReference>
<dbReference type="InterPro" id="IPR029016">
    <property type="entry name" value="GAF-like_dom_sf"/>
</dbReference>
<evidence type="ECO:0000256" key="2">
    <source>
        <dbReference type="ARBA" id="ARBA00022475"/>
    </source>
</evidence>
<dbReference type="Pfam" id="PF02743">
    <property type="entry name" value="dCache_1"/>
    <property type="match status" value="1"/>
</dbReference>
<dbReference type="PROSITE" id="PS50125">
    <property type="entry name" value="GUANYLATE_CYCLASE_2"/>
    <property type="match status" value="1"/>
</dbReference>
<dbReference type="InterPro" id="IPR033479">
    <property type="entry name" value="dCache_1"/>
</dbReference>
<organism evidence="8 10">
    <name type="scientific">Acetobacter ghanensis</name>
    <dbReference type="NCBI Taxonomy" id="431306"/>
    <lineage>
        <taxon>Bacteria</taxon>
        <taxon>Pseudomonadati</taxon>
        <taxon>Pseudomonadota</taxon>
        <taxon>Alphaproteobacteria</taxon>
        <taxon>Acetobacterales</taxon>
        <taxon>Acetobacteraceae</taxon>
        <taxon>Acetobacter</taxon>
    </lineage>
</organism>
<dbReference type="GO" id="GO:0070482">
    <property type="term" value="P:response to oxygen levels"/>
    <property type="evidence" value="ECO:0007669"/>
    <property type="project" value="TreeGrafter"/>
</dbReference>
<dbReference type="STRING" id="431306.AGA_1338"/>
<dbReference type="Gene3D" id="3.30.70.1230">
    <property type="entry name" value="Nucleotide cyclase"/>
    <property type="match status" value="1"/>
</dbReference>
<dbReference type="CDD" id="cd12912">
    <property type="entry name" value="PDC2_MCP_like"/>
    <property type="match status" value="1"/>
</dbReference>
<evidence type="ECO:0000313" key="11">
    <source>
        <dbReference type="Proteomes" id="UP000657200"/>
    </source>
</evidence>
<dbReference type="SUPFAM" id="SSF103190">
    <property type="entry name" value="Sensory domain-like"/>
    <property type="match status" value="1"/>
</dbReference>
<dbReference type="CDD" id="cd07302">
    <property type="entry name" value="CHD"/>
    <property type="match status" value="1"/>
</dbReference>
<evidence type="ECO:0000256" key="4">
    <source>
        <dbReference type="ARBA" id="ARBA00022989"/>
    </source>
</evidence>
<dbReference type="GO" id="GO:0019934">
    <property type="term" value="P:cGMP-mediated signaling"/>
    <property type="evidence" value="ECO:0007669"/>
    <property type="project" value="TreeGrafter"/>
</dbReference>
<feature type="transmembrane region" description="Helical" evidence="6">
    <location>
        <begin position="20"/>
        <end position="43"/>
    </location>
</feature>
<comment type="subcellular location">
    <subcellularLocation>
        <location evidence="1">Cell membrane</location>
        <topology evidence="1">Multi-pass membrane protein</topology>
    </subcellularLocation>
</comment>
<evidence type="ECO:0000313" key="10">
    <source>
        <dbReference type="Proteomes" id="UP000068250"/>
    </source>
</evidence>
<dbReference type="EC" id="4.6.1.1" evidence="8"/>
<evidence type="ECO:0000256" key="5">
    <source>
        <dbReference type="ARBA" id="ARBA00023136"/>
    </source>
</evidence>
<dbReference type="GO" id="GO:0004383">
    <property type="term" value="F:guanylate cyclase activity"/>
    <property type="evidence" value="ECO:0007669"/>
    <property type="project" value="TreeGrafter"/>
</dbReference>
<evidence type="ECO:0000256" key="6">
    <source>
        <dbReference type="SAM" id="Phobius"/>
    </source>
</evidence>
<evidence type="ECO:0000256" key="1">
    <source>
        <dbReference type="ARBA" id="ARBA00004651"/>
    </source>
</evidence>
<reference evidence="10" key="2">
    <citation type="submission" date="2014-09" db="EMBL/GenBank/DDBJ databases">
        <authorList>
            <person name="Illeghems K.G."/>
        </authorList>
    </citation>
    <scope>NUCLEOTIDE SEQUENCE [LARGE SCALE GENOMIC DNA]</scope>
    <source>
        <strain evidence="10">LMG 23848T</strain>
    </source>
</reference>
<dbReference type="InterPro" id="IPR003018">
    <property type="entry name" value="GAF"/>
</dbReference>
<keyword evidence="5 6" id="KW-0472">Membrane</keyword>
<dbReference type="OrthoDB" id="7293398at2"/>
<dbReference type="EMBL" id="WOTE01000001">
    <property type="protein sequence ID" value="NHO38511.1"/>
    <property type="molecule type" value="Genomic_DNA"/>
</dbReference>
<keyword evidence="3 6" id="KW-0812">Transmembrane</keyword>
<evidence type="ECO:0000259" key="7">
    <source>
        <dbReference type="PROSITE" id="PS50125"/>
    </source>
</evidence>
<dbReference type="SUPFAM" id="SSF55073">
    <property type="entry name" value="Nucleotide cyclase"/>
    <property type="match status" value="1"/>
</dbReference>
<dbReference type="GO" id="GO:0004016">
    <property type="term" value="F:adenylate cyclase activity"/>
    <property type="evidence" value="ECO:0007669"/>
    <property type="project" value="UniProtKB-EC"/>
</dbReference>
<accession>A0A0U5F763</accession>
<keyword evidence="4 6" id="KW-1133">Transmembrane helix</keyword>
<evidence type="ECO:0000256" key="3">
    <source>
        <dbReference type="ARBA" id="ARBA00022692"/>
    </source>
</evidence>
<dbReference type="SUPFAM" id="SSF55781">
    <property type="entry name" value="GAF domain-like"/>
    <property type="match status" value="1"/>
</dbReference>
<dbReference type="PATRIC" id="fig|431306.5.peg.1363"/>
<evidence type="ECO:0000313" key="8">
    <source>
        <dbReference type="EMBL" id="CEF55300.1"/>
    </source>
</evidence>
<dbReference type="RefSeq" id="WP_059023502.1">
    <property type="nucleotide sequence ID" value="NZ_LN609302.1"/>
</dbReference>
<dbReference type="Proteomes" id="UP000657200">
    <property type="component" value="Unassembled WGS sequence"/>
</dbReference>
<reference evidence="9 11" key="3">
    <citation type="journal article" date="2020" name="Int. J. Syst. Evol. Microbiol.">
        <title>Novel acetic acid bacteria from cider fermentations: Acetobacter conturbans sp. nov. and Acetobacter fallax sp. nov.</title>
        <authorList>
            <person name="Sombolestani A.S."/>
            <person name="Cleenwerck I."/>
            <person name="Cnockaert M."/>
            <person name="Borremans W."/>
            <person name="Wieme A.D."/>
            <person name="De Vuyst L."/>
            <person name="Vandamme P."/>
        </authorList>
    </citation>
    <scope>NUCLEOTIDE SEQUENCE [LARGE SCALE GENOMIC DNA]</scope>
    <source>
        <strain evidence="9 11">LMG 23848</strain>
    </source>
</reference>
<dbReference type="Pfam" id="PF00211">
    <property type="entry name" value="Guanylate_cyc"/>
    <property type="match status" value="1"/>
</dbReference>
<dbReference type="SMART" id="SM00044">
    <property type="entry name" value="CYCc"/>
    <property type="match status" value="1"/>
</dbReference>
<keyword evidence="2" id="KW-1003">Cell membrane</keyword>
<dbReference type="InterPro" id="IPR029787">
    <property type="entry name" value="Nucleotide_cyclase"/>
</dbReference>
<dbReference type="Proteomes" id="UP000068250">
    <property type="component" value="Chromosome I"/>
</dbReference>